<keyword evidence="2" id="KW-0418">Kinase</keyword>
<dbReference type="GO" id="GO:0016301">
    <property type="term" value="F:kinase activity"/>
    <property type="evidence" value="ECO:0007669"/>
    <property type="project" value="UniProtKB-KW"/>
</dbReference>
<protein>
    <submittedName>
        <fullName evidence="2">Myosin heavy chain kinase b</fullName>
    </submittedName>
</protein>
<keyword evidence="2" id="KW-0808">Transferase</keyword>
<evidence type="ECO:0000313" key="2">
    <source>
        <dbReference type="EMBL" id="GFP88263.1"/>
    </source>
</evidence>
<dbReference type="AlphaFoldDB" id="A0A830BWM6"/>
<dbReference type="Proteomes" id="UP000653305">
    <property type="component" value="Unassembled WGS sequence"/>
</dbReference>
<feature type="signal peptide" evidence="1">
    <location>
        <begin position="1"/>
        <end position="24"/>
    </location>
</feature>
<feature type="chain" id="PRO_5032371453" evidence="1">
    <location>
        <begin position="25"/>
        <end position="100"/>
    </location>
</feature>
<sequence length="100" mass="10311">RIGRLLRLIRWVGELLVGGEVAVARRGAEGAKAGRAVPGGGGELGVQWVGGQDDICVEEGGAVHTCLSVLSGHNGPVKCLAVEEDKEAAAGREKKCLKVI</sequence>
<evidence type="ECO:0000256" key="1">
    <source>
        <dbReference type="SAM" id="SignalP"/>
    </source>
</evidence>
<name>A0A830BWM6_9LAMI</name>
<gene>
    <name evidence="2" type="ORF">PHJA_000970000</name>
</gene>
<comment type="caution">
    <text evidence="2">The sequence shown here is derived from an EMBL/GenBank/DDBJ whole genome shotgun (WGS) entry which is preliminary data.</text>
</comment>
<dbReference type="OrthoDB" id="674604at2759"/>
<keyword evidence="3" id="KW-1185">Reference proteome</keyword>
<keyword evidence="1" id="KW-0732">Signal</keyword>
<proteinExistence type="predicted"/>
<feature type="non-terminal residue" evidence="2">
    <location>
        <position position="1"/>
    </location>
</feature>
<evidence type="ECO:0000313" key="3">
    <source>
        <dbReference type="Proteomes" id="UP000653305"/>
    </source>
</evidence>
<organism evidence="2 3">
    <name type="scientific">Phtheirospermum japonicum</name>
    <dbReference type="NCBI Taxonomy" id="374723"/>
    <lineage>
        <taxon>Eukaryota</taxon>
        <taxon>Viridiplantae</taxon>
        <taxon>Streptophyta</taxon>
        <taxon>Embryophyta</taxon>
        <taxon>Tracheophyta</taxon>
        <taxon>Spermatophyta</taxon>
        <taxon>Magnoliopsida</taxon>
        <taxon>eudicotyledons</taxon>
        <taxon>Gunneridae</taxon>
        <taxon>Pentapetalae</taxon>
        <taxon>asterids</taxon>
        <taxon>lamiids</taxon>
        <taxon>Lamiales</taxon>
        <taxon>Orobanchaceae</taxon>
        <taxon>Orobanchaceae incertae sedis</taxon>
        <taxon>Phtheirospermum</taxon>
    </lineage>
</organism>
<accession>A0A830BWM6</accession>
<dbReference type="EMBL" id="BMAC01000166">
    <property type="protein sequence ID" value="GFP88263.1"/>
    <property type="molecule type" value="Genomic_DNA"/>
</dbReference>
<reference evidence="2" key="1">
    <citation type="submission" date="2020-07" db="EMBL/GenBank/DDBJ databases">
        <title>Ethylene signaling mediates host invasion by parasitic plants.</title>
        <authorList>
            <person name="Yoshida S."/>
        </authorList>
    </citation>
    <scope>NUCLEOTIDE SEQUENCE</scope>
    <source>
        <strain evidence="2">Okayama</strain>
    </source>
</reference>